<evidence type="ECO:0000256" key="5">
    <source>
        <dbReference type="ARBA" id="ARBA00023242"/>
    </source>
</evidence>
<dbReference type="InterPro" id="IPR039622">
    <property type="entry name" value="MBD10/11"/>
</dbReference>
<evidence type="ECO:0000256" key="6">
    <source>
        <dbReference type="SAM" id="MobiDB-lite"/>
    </source>
</evidence>
<gene>
    <name evidence="8" type="ORF">Cni_G28415</name>
</gene>
<evidence type="ECO:0000313" key="8">
    <source>
        <dbReference type="EMBL" id="WOL19613.1"/>
    </source>
</evidence>
<accession>A0AAQ3L6J8</accession>
<organism evidence="8 9">
    <name type="scientific">Canna indica</name>
    <name type="common">Indian-shot</name>
    <dbReference type="NCBI Taxonomy" id="4628"/>
    <lineage>
        <taxon>Eukaryota</taxon>
        <taxon>Viridiplantae</taxon>
        <taxon>Streptophyta</taxon>
        <taxon>Embryophyta</taxon>
        <taxon>Tracheophyta</taxon>
        <taxon>Spermatophyta</taxon>
        <taxon>Magnoliopsida</taxon>
        <taxon>Liliopsida</taxon>
        <taxon>Zingiberales</taxon>
        <taxon>Cannaceae</taxon>
        <taxon>Canna</taxon>
    </lineage>
</organism>
<dbReference type="AlphaFoldDB" id="A0AAQ3L6J8"/>
<evidence type="ECO:0000256" key="1">
    <source>
        <dbReference type="ARBA" id="ARBA00004123"/>
    </source>
</evidence>
<dbReference type="Gene3D" id="3.30.890.10">
    <property type="entry name" value="Methyl-cpg-binding Protein 2, Chain A"/>
    <property type="match status" value="1"/>
</dbReference>
<dbReference type="EMBL" id="CP136898">
    <property type="protein sequence ID" value="WOL19613.1"/>
    <property type="molecule type" value="Genomic_DNA"/>
</dbReference>
<dbReference type="SUPFAM" id="SSF54171">
    <property type="entry name" value="DNA-binding domain"/>
    <property type="match status" value="1"/>
</dbReference>
<keyword evidence="5" id="KW-0539">Nucleus</keyword>
<keyword evidence="2" id="KW-0805">Transcription regulation</keyword>
<feature type="compositionally biased region" description="Basic and acidic residues" evidence="6">
    <location>
        <begin position="88"/>
        <end position="111"/>
    </location>
</feature>
<dbReference type="GO" id="GO:0005634">
    <property type="term" value="C:nucleus"/>
    <property type="evidence" value="ECO:0007669"/>
    <property type="project" value="UniProtKB-SubCell"/>
</dbReference>
<feature type="region of interest" description="Disordered" evidence="6">
    <location>
        <begin position="1"/>
        <end position="20"/>
    </location>
</feature>
<dbReference type="Pfam" id="PF01429">
    <property type="entry name" value="MBD"/>
    <property type="match status" value="1"/>
</dbReference>
<proteinExistence type="predicted"/>
<keyword evidence="4" id="KW-0804">Transcription</keyword>
<feature type="compositionally biased region" description="Acidic residues" evidence="6">
    <location>
        <begin position="167"/>
        <end position="177"/>
    </location>
</feature>
<keyword evidence="9" id="KW-1185">Reference proteome</keyword>
<protein>
    <submittedName>
        <fullName evidence="8">Methyl-CpG-binding domain-containing protein 11-like</fullName>
    </submittedName>
</protein>
<evidence type="ECO:0000256" key="4">
    <source>
        <dbReference type="ARBA" id="ARBA00023163"/>
    </source>
</evidence>
<sequence length="317" mass="34003">MAEVEKGGASTPEKAKGEAEVVTVELPAPAGWTKKFMLNEDGTPRRNDIVFISPTGEEIKNKRQLQQYLKAHPGGPPSSEFDWGTGDTPRRSARIREKAKAVETPEDEKPKKRERKSSSKKGTEEKEDGNGADETSVVKEDVAAEVPADEEMKETGDDVSKAKDEGIAEEVPADEEMKETGDVSKAKDEGIAEGSSLNEAVPAEVALNEDTTIKVVNEGAGKQDGVLESNGSDQNKTEKSSENNGEVTIGVDTISSVPEIEKNKDNELPSASNPEEASAGKEKQDEKSNCEDVVVKKDVPSASCNEQHLPKASPVNC</sequence>
<evidence type="ECO:0000259" key="7">
    <source>
        <dbReference type="PROSITE" id="PS50982"/>
    </source>
</evidence>
<feature type="region of interest" description="Disordered" evidence="6">
    <location>
        <begin position="61"/>
        <end position="294"/>
    </location>
</feature>
<dbReference type="InterPro" id="IPR016177">
    <property type="entry name" value="DNA-bd_dom_sf"/>
</dbReference>
<dbReference type="GO" id="GO:0003677">
    <property type="term" value="F:DNA binding"/>
    <property type="evidence" value="ECO:0007669"/>
    <property type="project" value="UniProtKB-KW"/>
</dbReference>
<feature type="compositionally biased region" description="Basic and acidic residues" evidence="6">
    <location>
        <begin position="178"/>
        <end position="190"/>
    </location>
</feature>
<name>A0AAQ3L6J8_9LILI</name>
<evidence type="ECO:0000256" key="3">
    <source>
        <dbReference type="ARBA" id="ARBA00023125"/>
    </source>
</evidence>
<dbReference type="PROSITE" id="PS50982">
    <property type="entry name" value="MBD"/>
    <property type="match status" value="1"/>
</dbReference>
<dbReference type="InterPro" id="IPR001739">
    <property type="entry name" value="Methyl_CpG_DNA-bd"/>
</dbReference>
<dbReference type="PANTHER" id="PTHR33729:SF6">
    <property type="entry name" value="METHYL-CPG-BINDING DOMAIN-CONTAINING PROTEIN 11"/>
    <property type="match status" value="1"/>
</dbReference>
<dbReference type="Proteomes" id="UP001327560">
    <property type="component" value="Chromosome 9"/>
</dbReference>
<feature type="compositionally biased region" description="Basic and acidic residues" evidence="6">
    <location>
        <begin position="278"/>
        <end position="294"/>
    </location>
</feature>
<comment type="subcellular location">
    <subcellularLocation>
        <location evidence="1">Nucleus</location>
    </subcellularLocation>
</comment>
<keyword evidence="3" id="KW-0238">DNA-binding</keyword>
<feature type="domain" description="MBD" evidence="7">
    <location>
        <begin position="18"/>
        <end position="88"/>
    </location>
</feature>
<dbReference type="PANTHER" id="PTHR33729">
    <property type="entry name" value="METHYL-CPG BINDING DOMAIN CONTAINING PROTEIN, EXPRESSED"/>
    <property type="match status" value="1"/>
</dbReference>
<reference evidence="8 9" key="1">
    <citation type="submission" date="2023-10" db="EMBL/GenBank/DDBJ databases">
        <title>Chromosome-scale genome assembly provides insights into flower coloration mechanisms of Canna indica.</title>
        <authorList>
            <person name="Li C."/>
        </authorList>
    </citation>
    <scope>NUCLEOTIDE SEQUENCE [LARGE SCALE GENOMIC DNA]</scope>
    <source>
        <tissue evidence="8">Flower</tissue>
    </source>
</reference>
<evidence type="ECO:0000313" key="9">
    <source>
        <dbReference type="Proteomes" id="UP001327560"/>
    </source>
</evidence>
<feature type="compositionally biased region" description="Basic and acidic residues" evidence="6">
    <location>
        <begin position="153"/>
        <end position="166"/>
    </location>
</feature>
<evidence type="ECO:0000256" key="2">
    <source>
        <dbReference type="ARBA" id="ARBA00023015"/>
    </source>
</evidence>